<keyword evidence="4" id="KW-1185">Reference proteome</keyword>
<protein>
    <submittedName>
        <fullName evidence="3">Transposase zinc-binding domain-containing protein</fullName>
    </submittedName>
</protein>
<evidence type="ECO:0000259" key="2">
    <source>
        <dbReference type="Pfam" id="PF14319"/>
    </source>
</evidence>
<dbReference type="RefSeq" id="WP_092238632.1">
    <property type="nucleotide sequence ID" value="NZ_FNLL01000028.1"/>
</dbReference>
<dbReference type="AlphaFoldDB" id="A0A1H2KBX5"/>
<reference evidence="4" key="1">
    <citation type="submission" date="2016-10" db="EMBL/GenBank/DDBJ databases">
        <authorList>
            <person name="Varghese N."/>
            <person name="Submissions S."/>
        </authorList>
    </citation>
    <scope>NUCLEOTIDE SEQUENCE [LARGE SCALE GENOMIC DNA]</scope>
    <source>
        <strain evidence="4">DSM 3384</strain>
    </source>
</reference>
<dbReference type="Pfam" id="PF04986">
    <property type="entry name" value="Y2_Tnp"/>
    <property type="match status" value="1"/>
</dbReference>
<gene>
    <name evidence="3" type="ORF">SAMN04487931_1283</name>
</gene>
<dbReference type="GO" id="GO:0003677">
    <property type="term" value="F:DNA binding"/>
    <property type="evidence" value="ECO:0007669"/>
    <property type="project" value="InterPro"/>
</dbReference>
<name>A0A1H2KBX5_9BACT</name>
<dbReference type="InterPro" id="IPR007069">
    <property type="entry name" value="Transposase_32"/>
</dbReference>
<accession>A0A1H2KBX5</accession>
<evidence type="ECO:0000313" key="4">
    <source>
        <dbReference type="Proteomes" id="UP000199608"/>
    </source>
</evidence>
<proteinExistence type="predicted"/>
<dbReference type="GO" id="GO:0006313">
    <property type="term" value="P:DNA transposition"/>
    <property type="evidence" value="ECO:0007669"/>
    <property type="project" value="InterPro"/>
</dbReference>
<feature type="domain" description="Transposase zinc-binding" evidence="2">
    <location>
        <begin position="7"/>
        <end position="98"/>
    </location>
</feature>
<dbReference type="InterPro" id="IPR026889">
    <property type="entry name" value="Zn_Tnp"/>
</dbReference>
<dbReference type="PANTHER" id="PTHR37023">
    <property type="entry name" value="TRANSPOSASE"/>
    <property type="match status" value="1"/>
</dbReference>
<dbReference type="PANTHER" id="PTHR37023:SF1">
    <property type="entry name" value="ISSOD25 TRANSPOSASE TNPA_ISSOD25"/>
    <property type="match status" value="1"/>
</dbReference>
<dbReference type="Proteomes" id="UP000199608">
    <property type="component" value="Unassembled WGS sequence"/>
</dbReference>
<dbReference type="Pfam" id="PF14319">
    <property type="entry name" value="Zn_Tnp_IS91"/>
    <property type="match status" value="1"/>
</dbReference>
<evidence type="ECO:0000259" key="1">
    <source>
        <dbReference type="Pfam" id="PF04986"/>
    </source>
</evidence>
<dbReference type="GO" id="GO:0004803">
    <property type="term" value="F:transposase activity"/>
    <property type="evidence" value="ECO:0007669"/>
    <property type="project" value="InterPro"/>
</dbReference>
<evidence type="ECO:0000313" key="3">
    <source>
        <dbReference type="EMBL" id="SDU65815.1"/>
    </source>
</evidence>
<feature type="domain" description="Transposase IS801/IS1294" evidence="1">
    <location>
        <begin position="141"/>
        <end position="304"/>
    </location>
</feature>
<sequence length="361" mass="41637">MSAVQKIFQMYGPKFLTLYGDRMPKSHKKTIRDISACRKGSFGTMVYECDDCRNLHFIHCCCGNRHCPNCQQSKADQWLDQQMKKLLPTYYFLLTITLPQGLRDVVRSHQKLSYGALFSCTNEALKKLAQDTRFIGSDRIGYLAALHTWGGMLQYHPHLHIIIPGGALSDNDQWLSSRQDLFVHTKPLAVIFKAKFKDAIKKAGLLDKIDSAVWKQQWVIDSQAVGQGQNSLRYLSRYVFRVAISNNRIKSIENGVIKFLYKDREKKKWKTMALDAMEFIRRFLQHVLPKGFMKIRHYGFLNPNSALSIEKIRELISFIHDIIALFIKIPELEIPGIKCSHCGHDLKFIFFAKPEPRGRPG</sequence>
<dbReference type="EMBL" id="FNLL01000028">
    <property type="protein sequence ID" value="SDU65815.1"/>
    <property type="molecule type" value="Genomic_DNA"/>
</dbReference>
<organism evidence="3 4">
    <name type="scientific">Desulfobacula phenolica</name>
    <dbReference type="NCBI Taxonomy" id="90732"/>
    <lineage>
        <taxon>Bacteria</taxon>
        <taxon>Pseudomonadati</taxon>
        <taxon>Thermodesulfobacteriota</taxon>
        <taxon>Desulfobacteria</taxon>
        <taxon>Desulfobacterales</taxon>
        <taxon>Desulfobacteraceae</taxon>
        <taxon>Desulfobacula</taxon>
    </lineage>
</organism>